<sequence length="382" mass="39984">MNGVSRGLGCGLTRRSANGALLGAVALALLGGGAARAQDTVTLGAVLPLSGASATIGEDQRRGIELAVEKVNADGGVLGRKLAVVVEDSGGRAQSAIDAARKLVSVSKTPVVIGEYSSGNTIPVGQYLQREGIVHINPGSSSPVIKTIGDRSFSTIGLDDVAGKFTAEAVYGMGHRKAVFLAPNNAYGQGVYSETKAAFEALGGQVVANLLYTEGQSNYRRELQRIAAAKPDVIIYSGYGQESATINREAFELGLSKTPWFGIYLSMCTADSRPETVEGQMGMEVNYVGPDGAWYRDAYQKKFGKEFATTFSGYTYDAVMMAAAAINKAGSTDPAKIRDAMAALGDYAGATGPIAFDADGQRKTQPYIVVSYKSGELKTAAR</sequence>
<accession>A0A2U9SHN5</accession>
<dbReference type="CDD" id="cd06346">
    <property type="entry name" value="PBP1_ABC_ligand_binding-like"/>
    <property type="match status" value="1"/>
</dbReference>
<dbReference type="KEGG" id="azm:DM194_21960"/>
<gene>
    <name evidence="5" type="ORF">DM194_21960</name>
</gene>
<dbReference type="InterPro" id="IPR028081">
    <property type="entry name" value="Leu-bd"/>
</dbReference>
<feature type="domain" description="Leucine-binding protein" evidence="4">
    <location>
        <begin position="40"/>
        <end position="374"/>
    </location>
</feature>
<dbReference type="InterPro" id="IPR051010">
    <property type="entry name" value="BCAA_transport"/>
</dbReference>
<protein>
    <submittedName>
        <fullName evidence="5">Amino acid ABC transporter</fullName>
    </submittedName>
</protein>
<dbReference type="Pfam" id="PF13458">
    <property type="entry name" value="Peripla_BP_6"/>
    <property type="match status" value="1"/>
</dbReference>
<keyword evidence="3" id="KW-0813">Transport</keyword>
<evidence type="ECO:0000259" key="4">
    <source>
        <dbReference type="Pfam" id="PF13458"/>
    </source>
</evidence>
<dbReference type="InterPro" id="IPR028082">
    <property type="entry name" value="Peripla_BP_I"/>
</dbReference>
<reference evidence="5 6" key="1">
    <citation type="submission" date="2018-06" db="EMBL/GenBank/DDBJ databases">
        <title>Complete genome sequencing of Azospirillum sp. M2T2B2.</title>
        <authorList>
            <person name="Heo J."/>
            <person name="Kim S.-J."/>
            <person name="Kwon S.-W."/>
            <person name="Anandham R."/>
        </authorList>
    </citation>
    <scope>NUCLEOTIDE SEQUENCE [LARGE SCALE GENOMIC DNA]</scope>
    <source>
        <strain evidence="5 6">M2T2B2</strain>
        <plasmid evidence="5 6">unnamed2</plasmid>
    </source>
</reference>
<dbReference type="PANTHER" id="PTHR30483:SF6">
    <property type="entry name" value="PERIPLASMIC BINDING PROTEIN OF ABC TRANSPORTER FOR NATURAL AMINO ACIDS"/>
    <property type="match status" value="1"/>
</dbReference>
<dbReference type="SUPFAM" id="SSF53822">
    <property type="entry name" value="Periplasmic binding protein-like I"/>
    <property type="match status" value="1"/>
</dbReference>
<dbReference type="Proteomes" id="UP000249605">
    <property type="component" value="Plasmid unnamed2"/>
</dbReference>
<dbReference type="PANTHER" id="PTHR30483">
    <property type="entry name" value="LEUCINE-SPECIFIC-BINDING PROTEIN"/>
    <property type="match status" value="1"/>
</dbReference>
<proteinExistence type="inferred from homology"/>
<dbReference type="Gene3D" id="3.40.50.2300">
    <property type="match status" value="2"/>
</dbReference>
<evidence type="ECO:0000313" key="6">
    <source>
        <dbReference type="Proteomes" id="UP000249605"/>
    </source>
</evidence>
<dbReference type="EMBL" id="CP029832">
    <property type="protein sequence ID" value="AWU96929.1"/>
    <property type="molecule type" value="Genomic_DNA"/>
</dbReference>
<dbReference type="AlphaFoldDB" id="A0A2U9SHN5"/>
<evidence type="ECO:0000256" key="2">
    <source>
        <dbReference type="ARBA" id="ARBA00022729"/>
    </source>
</evidence>
<dbReference type="GO" id="GO:0006865">
    <property type="term" value="P:amino acid transport"/>
    <property type="evidence" value="ECO:0007669"/>
    <property type="project" value="UniProtKB-KW"/>
</dbReference>
<evidence type="ECO:0000256" key="3">
    <source>
        <dbReference type="ARBA" id="ARBA00022970"/>
    </source>
</evidence>
<dbReference type="OrthoDB" id="8043158at2"/>
<keyword evidence="6" id="KW-1185">Reference proteome</keyword>
<comment type="similarity">
    <text evidence="1">Belongs to the leucine-binding protein family.</text>
</comment>
<name>A0A2U9SHN5_9PROT</name>
<keyword evidence="2" id="KW-0732">Signal</keyword>
<keyword evidence="5" id="KW-0614">Plasmid</keyword>
<evidence type="ECO:0000313" key="5">
    <source>
        <dbReference type="EMBL" id="AWU96929.1"/>
    </source>
</evidence>
<evidence type="ECO:0000256" key="1">
    <source>
        <dbReference type="ARBA" id="ARBA00010062"/>
    </source>
</evidence>
<organism evidence="5 6">
    <name type="scientific">Azospirillum ramasamyi</name>
    <dbReference type="NCBI Taxonomy" id="682998"/>
    <lineage>
        <taxon>Bacteria</taxon>
        <taxon>Pseudomonadati</taxon>
        <taxon>Pseudomonadota</taxon>
        <taxon>Alphaproteobacteria</taxon>
        <taxon>Rhodospirillales</taxon>
        <taxon>Azospirillaceae</taxon>
        <taxon>Azospirillum</taxon>
    </lineage>
</organism>
<geneLocation type="plasmid" evidence="5 6">
    <name>unnamed2</name>
</geneLocation>
<keyword evidence="3" id="KW-0029">Amino-acid transport</keyword>